<dbReference type="AlphaFoldDB" id="A0A372NQL2"/>
<accession>A0A372NQL2</accession>
<protein>
    <recommendedName>
        <fullName evidence="3">PD(D/E)XK endonuclease domain-containing protein</fullName>
    </recommendedName>
</protein>
<name>A0A372NQL2_9SPHI</name>
<evidence type="ECO:0008006" key="3">
    <source>
        <dbReference type="Google" id="ProtNLM"/>
    </source>
</evidence>
<comment type="caution">
    <text evidence="1">The sequence shown here is derived from an EMBL/GenBank/DDBJ whole genome shotgun (WGS) entry which is preliminary data.</text>
</comment>
<dbReference type="GO" id="GO:0003676">
    <property type="term" value="F:nucleic acid binding"/>
    <property type="evidence" value="ECO:0007669"/>
    <property type="project" value="InterPro"/>
</dbReference>
<dbReference type="RefSeq" id="WP_117393432.1">
    <property type="nucleotide sequence ID" value="NZ_QWDC01000003.1"/>
</dbReference>
<organism evidence="1 2">
    <name type="scientific">Mucilaginibacter conchicola</name>
    <dbReference type="NCBI Taxonomy" id="2303333"/>
    <lineage>
        <taxon>Bacteria</taxon>
        <taxon>Pseudomonadati</taxon>
        <taxon>Bacteroidota</taxon>
        <taxon>Sphingobacteriia</taxon>
        <taxon>Sphingobacteriales</taxon>
        <taxon>Sphingobacteriaceae</taxon>
        <taxon>Mucilaginibacter</taxon>
    </lineage>
</organism>
<sequence>MSVKLEKNQTGIAGEFYVAGELSRFGYNVTITFGNTKSVDLLIQKDNVVFAIQVKAIQATKSICWNIDKTKVFPNHYYVLVNLHVDHPERKPEFFVLTGNEVISLFKDTPKAGGKRAYLDYKHLLGLSVYKDRWEIFGRPSEII</sequence>
<reference evidence="1 2" key="1">
    <citation type="submission" date="2018-08" db="EMBL/GenBank/DDBJ databases">
        <title>Mucilaginibacter sp. MYSH2.</title>
        <authorList>
            <person name="Seo T."/>
        </authorList>
    </citation>
    <scope>NUCLEOTIDE SEQUENCE [LARGE SCALE GENOMIC DNA]</scope>
    <source>
        <strain evidence="1 2">MYSH2</strain>
    </source>
</reference>
<evidence type="ECO:0000313" key="2">
    <source>
        <dbReference type="Proteomes" id="UP000264217"/>
    </source>
</evidence>
<dbReference type="InterPro" id="IPR011856">
    <property type="entry name" value="tRNA_endonuc-like_dom_sf"/>
</dbReference>
<dbReference type="InterPro" id="IPR011335">
    <property type="entry name" value="Restrct_endonuc-II-like"/>
</dbReference>
<keyword evidence="2" id="KW-1185">Reference proteome</keyword>
<dbReference type="Gene3D" id="3.40.1350.10">
    <property type="match status" value="1"/>
</dbReference>
<evidence type="ECO:0000313" key="1">
    <source>
        <dbReference type="EMBL" id="RFZ91221.1"/>
    </source>
</evidence>
<proteinExistence type="predicted"/>
<dbReference type="EMBL" id="QWDC01000003">
    <property type="protein sequence ID" value="RFZ91221.1"/>
    <property type="molecule type" value="Genomic_DNA"/>
</dbReference>
<dbReference type="Proteomes" id="UP000264217">
    <property type="component" value="Unassembled WGS sequence"/>
</dbReference>
<gene>
    <name evidence="1" type="ORF">D0C36_20000</name>
</gene>
<dbReference type="SUPFAM" id="SSF52980">
    <property type="entry name" value="Restriction endonuclease-like"/>
    <property type="match status" value="1"/>
</dbReference>
<dbReference type="OrthoDB" id="7060296at2"/>